<evidence type="ECO:0000313" key="7">
    <source>
        <dbReference type="Proteomes" id="UP001595872"/>
    </source>
</evidence>
<feature type="domain" description="O-methyltransferase dimerisation" evidence="5">
    <location>
        <begin position="23"/>
        <end position="97"/>
    </location>
</feature>
<dbReference type="SUPFAM" id="SSF46785">
    <property type="entry name" value="Winged helix' DNA-binding domain"/>
    <property type="match status" value="1"/>
</dbReference>
<dbReference type="InterPro" id="IPR016461">
    <property type="entry name" value="COMT-like"/>
</dbReference>
<dbReference type="InterPro" id="IPR036388">
    <property type="entry name" value="WH-like_DNA-bd_sf"/>
</dbReference>
<evidence type="ECO:0000256" key="2">
    <source>
        <dbReference type="ARBA" id="ARBA00022679"/>
    </source>
</evidence>
<evidence type="ECO:0000259" key="5">
    <source>
        <dbReference type="Pfam" id="PF08100"/>
    </source>
</evidence>
<proteinExistence type="predicted"/>
<feature type="domain" description="O-methyltransferase C-terminal" evidence="4">
    <location>
        <begin position="121"/>
        <end position="321"/>
    </location>
</feature>
<dbReference type="InterPro" id="IPR012967">
    <property type="entry name" value="COMT_dimerisation"/>
</dbReference>
<dbReference type="Gene3D" id="1.10.287.1350">
    <property type="match status" value="1"/>
</dbReference>
<dbReference type="PIRSF" id="PIRSF005739">
    <property type="entry name" value="O-mtase"/>
    <property type="match status" value="1"/>
</dbReference>
<evidence type="ECO:0000256" key="3">
    <source>
        <dbReference type="ARBA" id="ARBA00022691"/>
    </source>
</evidence>
<dbReference type="InterPro" id="IPR036390">
    <property type="entry name" value="WH_DNA-bd_sf"/>
</dbReference>
<dbReference type="Gene3D" id="1.10.10.10">
    <property type="entry name" value="Winged helix-like DNA-binding domain superfamily/Winged helix DNA-binding domain"/>
    <property type="match status" value="1"/>
</dbReference>
<evidence type="ECO:0000313" key="6">
    <source>
        <dbReference type="EMBL" id="MFC4913932.1"/>
    </source>
</evidence>
<reference evidence="7" key="1">
    <citation type="journal article" date="2019" name="Int. J. Syst. Evol. Microbiol.">
        <title>The Global Catalogue of Microorganisms (GCM) 10K type strain sequencing project: providing services to taxonomists for standard genome sequencing and annotation.</title>
        <authorList>
            <consortium name="The Broad Institute Genomics Platform"/>
            <consortium name="The Broad Institute Genome Sequencing Center for Infectious Disease"/>
            <person name="Wu L."/>
            <person name="Ma J."/>
        </authorList>
    </citation>
    <scope>NUCLEOTIDE SEQUENCE [LARGE SCALE GENOMIC DNA]</scope>
    <source>
        <strain evidence="7">KLKA75</strain>
    </source>
</reference>
<accession>A0ABV9UCR9</accession>
<protein>
    <submittedName>
        <fullName evidence="6">Methyltransferase</fullName>
    </submittedName>
</protein>
<evidence type="ECO:0000256" key="1">
    <source>
        <dbReference type="ARBA" id="ARBA00022603"/>
    </source>
</evidence>
<dbReference type="PANTHER" id="PTHR43712">
    <property type="entry name" value="PUTATIVE (AFU_ORTHOLOGUE AFUA_4G14580)-RELATED"/>
    <property type="match status" value="1"/>
</dbReference>
<name>A0ABV9UCR9_9ACTN</name>
<evidence type="ECO:0000259" key="4">
    <source>
        <dbReference type="Pfam" id="PF00891"/>
    </source>
</evidence>
<keyword evidence="3" id="KW-0949">S-adenosyl-L-methionine</keyword>
<dbReference type="Proteomes" id="UP001595872">
    <property type="component" value="Unassembled WGS sequence"/>
</dbReference>
<sequence length="344" mass="36981">MTTLPETPSEPDPAADEPTSAIWEAIGGLSRFAALSAFADLGAADRMDGPVTAAELADRCAADPAGVARVLRELAGMRIVASDGEGRYSLTPAGETLRADAEGSMLAAVRMNSTPEFRYAFGNLAHTLRKGRSAFIEEYGMLYDFLAARPERSKLFDDYMTARAVPHRRAVATMYDFTGVRTLVDVGGGKGHFLAAVMAANPHLRGTLFELPHVAEHARAFLPDGVEVVSGNFFTDPVPPGADAYLLASVLHNWSDEDAVRILRTVRAGVPDGGRVLVLEYALPDDDRPHVGLDGDIRMLALFDAGMERTHAEYARLFEAADLRLASALELPAGTTLMEARPAR</sequence>
<dbReference type="Pfam" id="PF00891">
    <property type="entry name" value="Methyltransf_2"/>
    <property type="match status" value="1"/>
</dbReference>
<dbReference type="PROSITE" id="PS51683">
    <property type="entry name" value="SAM_OMT_II"/>
    <property type="match status" value="1"/>
</dbReference>
<keyword evidence="1 6" id="KW-0489">Methyltransferase</keyword>
<dbReference type="GO" id="GO:0008168">
    <property type="term" value="F:methyltransferase activity"/>
    <property type="evidence" value="ECO:0007669"/>
    <property type="project" value="UniProtKB-KW"/>
</dbReference>
<gene>
    <name evidence="6" type="ORF">ACFPCY_42065</name>
</gene>
<organism evidence="6 7">
    <name type="scientific">Actinomadura gamaensis</name>
    <dbReference type="NCBI Taxonomy" id="1763541"/>
    <lineage>
        <taxon>Bacteria</taxon>
        <taxon>Bacillati</taxon>
        <taxon>Actinomycetota</taxon>
        <taxon>Actinomycetes</taxon>
        <taxon>Streptosporangiales</taxon>
        <taxon>Thermomonosporaceae</taxon>
        <taxon>Actinomadura</taxon>
    </lineage>
</organism>
<dbReference type="Gene3D" id="3.40.50.150">
    <property type="entry name" value="Vaccinia Virus protein VP39"/>
    <property type="match status" value="1"/>
</dbReference>
<dbReference type="Pfam" id="PF08100">
    <property type="entry name" value="Dimerisation"/>
    <property type="match status" value="1"/>
</dbReference>
<dbReference type="CDD" id="cd02440">
    <property type="entry name" value="AdoMet_MTases"/>
    <property type="match status" value="1"/>
</dbReference>
<dbReference type="InterPro" id="IPR001077">
    <property type="entry name" value="COMT_C"/>
</dbReference>
<dbReference type="GO" id="GO:0032259">
    <property type="term" value="P:methylation"/>
    <property type="evidence" value="ECO:0007669"/>
    <property type="project" value="UniProtKB-KW"/>
</dbReference>
<comment type="caution">
    <text evidence="6">The sequence shown here is derived from an EMBL/GenBank/DDBJ whole genome shotgun (WGS) entry which is preliminary data.</text>
</comment>
<dbReference type="RefSeq" id="WP_378265336.1">
    <property type="nucleotide sequence ID" value="NZ_JBHSIT010000021.1"/>
</dbReference>
<dbReference type="InterPro" id="IPR029063">
    <property type="entry name" value="SAM-dependent_MTases_sf"/>
</dbReference>
<dbReference type="SUPFAM" id="SSF53335">
    <property type="entry name" value="S-adenosyl-L-methionine-dependent methyltransferases"/>
    <property type="match status" value="1"/>
</dbReference>
<dbReference type="EMBL" id="JBHSIT010000021">
    <property type="protein sequence ID" value="MFC4913932.1"/>
    <property type="molecule type" value="Genomic_DNA"/>
</dbReference>
<dbReference type="PANTHER" id="PTHR43712:SF2">
    <property type="entry name" value="O-METHYLTRANSFERASE CICE"/>
    <property type="match status" value="1"/>
</dbReference>
<keyword evidence="2" id="KW-0808">Transferase</keyword>
<keyword evidence="7" id="KW-1185">Reference proteome</keyword>